<dbReference type="PROSITE" id="PS01359">
    <property type="entry name" value="ZF_PHD_1"/>
    <property type="match status" value="1"/>
</dbReference>
<evidence type="ECO:0000259" key="6">
    <source>
        <dbReference type="PROSITE" id="PS50016"/>
    </source>
</evidence>
<dbReference type="AlphaFoldDB" id="A0AA38I315"/>
<evidence type="ECO:0000313" key="8">
    <source>
        <dbReference type="Proteomes" id="UP001168821"/>
    </source>
</evidence>
<comment type="caution">
    <text evidence="7">The sequence shown here is derived from an EMBL/GenBank/DDBJ whole genome shotgun (WGS) entry which is preliminary data.</text>
</comment>
<keyword evidence="5" id="KW-0175">Coiled coil</keyword>
<keyword evidence="1" id="KW-0479">Metal-binding</keyword>
<gene>
    <name evidence="7" type="ORF">Zmor_024382</name>
</gene>
<dbReference type="SMART" id="SM00343">
    <property type="entry name" value="ZnF_C2HC"/>
    <property type="match status" value="2"/>
</dbReference>
<evidence type="ECO:0000313" key="7">
    <source>
        <dbReference type="EMBL" id="KAJ3646812.1"/>
    </source>
</evidence>
<evidence type="ECO:0000256" key="5">
    <source>
        <dbReference type="SAM" id="Coils"/>
    </source>
</evidence>
<dbReference type="InterPro" id="IPR001878">
    <property type="entry name" value="Znf_CCHC"/>
</dbReference>
<dbReference type="InterPro" id="IPR019786">
    <property type="entry name" value="Zinc_finger_PHD-type_CS"/>
</dbReference>
<dbReference type="SMART" id="SM00249">
    <property type="entry name" value="PHD"/>
    <property type="match status" value="1"/>
</dbReference>
<dbReference type="InterPro" id="IPR011011">
    <property type="entry name" value="Znf_FYVE_PHD"/>
</dbReference>
<dbReference type="GO" id="GO:0003676">
    <property type="term" value="F:nucleic acid binding"/>
    <property type="evidence" value="ECO:0007669"/>
    <property type="project" value="InterPro"/>
</dbReference>
<keyword evidence="2 4" id="KW-0863">Zinc-finger</keyword>
<keyword evidence="8" id="KW-1185">Reference proteome</keyword>
<evidence type="ECO:0000256" key="3">
    <source>
        <dbReference type="ARBA" id="ARBA00022833"/>
    </source>
</evidence>
<dbReference type="SUPFAM" id="SSF57903">
    <property type="entry name" value="FYVE/PHD zinc finger"/>
    <property type="match status" value="1"/>
</dbReference>
<dbReference type="EMBL" id="JALNTZ010000007">
    <property type="protein sequence ID" value="KAJ3646812.1"/>
    <property type="molecule type" value="Genomic_DNA"/>
</dbReference>
<dbReference type="PROSITE" id="PS50016">
    <property type="entry name" value="ZF_PHD_2"/>
    <property type="match status" value="1"/>
</dbReference>
<dbReference type="GO" id="GO:0008270">
    <property type="term" value="F:zinc ion binding"/>
    <property type="evidence" value="ECO:0007669"/>
    <property type="project" value="UniProtKB-KW"/>
</dbReference>
<accession>A0AA38I315</accession>
<feature type="coiled-coil region" evidence="5">
    <location>
        <begin position="107"/>
        <end position="134"/>
    </location>
</feature>
<dbReference type="Proteomes" id="UP001168821">
    <property type="component" value="Unassembled WGS sequence"/>
</dbReference>
<dbReference type="InterPro" id="IPR013083">
    <property type="entry name" value="Znf_RING/FYVE/PHD"/>
</dbReference>
<evidence type="ECO:0000256" key="2">
    <source>
        <dbReference type="ARBA" id="ARBA00022771"/>
    </source>
</evidence>
<evidence type="ECO:0000256" key="1">
    <source>
        <dbReference type="ARBA" id="ARBA00022723"/>
    </source>
</evidence>
<reference evidence="7" key="1">
    <citation type="journal article" date="2023" name="G3 (Bethesda)">
        <title>Whole genome assemblies of Zophobas morio and Tenebrio molitor.</title>
        <authorList>
            <person name="Kaur S."/>
            <person name="Stinson S.A."/>
            <person name="diCenzo G.C."/>
        </authorList>
    </citation>
    <scope>NUCLEOTIDE SEQUENCE</scope>
    <source>
        <strain evidence="7">QUZm001</strain>
    </source>
</reference>
<organism evidence="7 8">
    <name type="scientific">Zophobas morio</name>
    <dbReference type="NCBI Taxonomy" id="2755281"/>
    <lineage>
        <taxon>Eukaryota</taxon>
        <taxon>Metazoa</taxon>
        <taxon>Ecdysozoa</taxon>
        <taxon>Arthropoda</taxon>
        <taxon>Hexapoda</taxon>
        <taxon>Insecta</taxon>
        <taxon>Pterygota</taxon>
        <taxon>Neoptera</taxon>
        <taxon>Endopterygota</taxon>
        <taxon>Coleoptera</taxon>
        <taxon>Polyphaga</taxon>
        <taxon>Cucujiformia</taxon>
        <taxon>Tenebrionidae</taxon>
        <taxon>Zophobas</taxon>
    </lineage>
</organism>
<dbReference type="InterPro" id="IPR019787">
    <property type="entry name" value="Znf_PHD-finger"/>
</dbReference>
<feature type="domain" description="PHD-type" evidence="6">
    <location>
        <begin position="2"/>
        <end position="61"/>
    </location>
</feature>
<protein>
    <recommendedName>
        <fullName evidence="6">PHD-type domain-containing protein</fullName>
    </recommendedName>
</protein>
<evidence type="ECO:0000256" key="4">
    <source>
        <dbReference type="PROSITE-ProRule" id="PRU00146"/>
    </source>
</evidence>
<dbReference type="InterPro" id="IPR001965">
    <property type="entry name" value="Znf_PHD"/>
</dbReference>
<proteinExistence type="predicted"/>
<keyword evidence="3" id="KW-0862">Zinc</keyword>
<name>A0AA38I315_9CUCU</name>
<sequence>MAIKCGKCNPTISRYEAYIACTRSCHSNYHLTCVGLDDESLDKLQQDGKLSSWSCSFCEISKTSMPLGAAYQSAILFSQNVNLPVAEFMRLIEDVIKTHTKPLADQIGELTTEIQILSKENSQLRTEVIKLQKNLQPRDLLGKGLSQDEINAKTSYPHTLVKNSQSTIIIKPKDKNQSMSKTKADIITSVNPLASSLNIGKVKNLKDGGVLLGCDNIGKLKEIAKDKLSNDYDIQATKPLRPKIRISGFSENIQEDNLLTYLKNQNEFIFDESSECKLLKIYPTKKNVKIFQALIELDLSSYKKALSIGHCLIGLDPCSIFCALEAPRCFNCNGYNHSSKSCKSKISCPRCGEEHRVKDCNANKLCCVNCVNLKSKTNQEDINTEHAAWDNNCYVYQYTVDKLKHDVFGIGI</sequence>
<dbReference type="Gene3D" id="3.30.40.10">
    <property type="entry name" value="Zinc/RING finger domain, C3HC4 (zinc finger)"/>
    <property type="match status" value="1"/>
</dbReference>